<feature type="transmembrane region" description="Helical" evidence="3">
    <location>
        <begin position="43"/>
        <end position="61"/>
    </location>
</feature>
<comment type="caution">
    <text evidence="4">The sequence shown here is derived from an EMBL/GenBank/DDBJ whole genome shotgun (WGS) entry which is preliminary data.</text>
</comment>
<evidence type="ECO:0000256" key="2">
    <source>
        <dbReference type="SAM" id="MobiDB-lite"/>
    </source>
</evidence>
<protein>
    <submittedName>
        <fullName evidence="4">MFS transporter</fullName>
    </submittedName>
</protein>
<feature type="transmembrane region" description="Helical" evidence="3">
    <location>
        <begin position="148"/>
        <end position="167"/>
    </location>
</feature>
<keyword evidence="3" id="KW-1133">Transmembrane helix</keyword>
<keyword evidence="3" id="KW-0472">Membrane</keyword>
<dbReference type="InterPro" id="IPR039672">
    <property type="entry name" value="MFS_2"/>
</dbReference>
<feature type="transmembrane region" description="Helical" evidence="3">
    <location>
        <begin position="294"/>
        <end position="312"/>
    </location>
</feature>
<feature type="transmembrane region" description="Helical" evidence="3">
    <location>
        <begin position="373"/>
        <end position="391"/>
    </location>
</feature>
<feature type="transmembrane region" description="Helical" evidence="3">
    <location>
        <begin position="12"/>
        <end position="37"/>
    </location>
</feature>
<dbReference type="PANTHER" id="PTHR11328:SF43">
    <property type="entry name" value="SULFOQUINOVOSE IMPORTER-RELATED"/>
    <property type="match status" value="1"/>
</dbReference>
<name>A0A3A5JQS2_9ENTR</name>
<dbReference type="CDD" id="cd17332">
    <property type="entry name" value="MFS_MelB_like"/>
    <property type="match status" value="1"/>
</dbReference>
<feature type="region of interest" description="Disordered" evidence="2">
    <location>
        <begin position="448"/>
        <end position="467"/>
    </location>
</feature>
<evidence type="ECO:0000313" key="4">
    <source>
        <dbReference type="EMBL" id="RJT23182.1"/>
    </source>
</evidence>
<dbReference type="RefSeq" id="WP_120064905.1">
    <property type="nucleotide sequence ID" value="NZ_QZWH01000022.1"/>
</dbReference>
<dbReference type="Pfam" id="PF13347">
    <property type="entry name" value="MFS_2"/>
    <property type="match status" value="1"/>
</dbReference>
<dbReference type="GO" id="GO:0006814">
    <property type="term" value="P:sodium ion transport"/>
    <property type="evidence" value="ECO:0007669"/>
    <property type="project" value="InterPro"/>
</dbReference>
<dbReference type="InterPro" id="IPR036259">
    <property type="entry name" value="MFS_trans_sf"/>
</dbReference>
<feature type="transmembrane region" description="Helical" evidence="3">
    <location>
        <begin position="182"/>
        <end position="203"/>
    </location>
</feature>
<proteinExistence type="inferred from homology"/>
<feature type="transmembrane region" description="Helical" evidence="3">
    <location>
        <begin position="403"/>
        <end position="426"/>
    </location>
</feature>
<dbReference type="PANTHER" id="PTHR11328">
    <property type="entry name" value="MAJOR FACILITATOR SUPERFAMILY DOMAIN-CONTAINING PROTEIN"/>
    <property type="match status" value="1"/>
</dbReference>
<dbReference type="Proteomes" id="UP000276295">
    <property type="component" value="Unassembled WGS sequence"/>
</dbReference>
<feature type="transmembrane region" description="Helical" evidence="3">
    <location>
        <begin position="82"/>
        <end position="102"/>
    </location>
</feature>
<accession>A0A3A5JQS2</accession>
<evidence type="ECO:0000313" key="5">
    <source>
        <dbReference type="Proteomes" id="UP000276295"/>
    </source>
</evidence>
<keyword evidence="3" id="KW-0812">Transmembrane</keyword>
<organism evidence="4 5">
    <name type="scientific">Buttiauxella izardii</name>
    <dbReference type="NCBI Taxonomy" id="82991"/>
    <lineage>
        <taxon>Bacteria</taxon>
        <taxon>Pseudomonadati</taxon>
        <taxon>Pseudomonadota</taxon>
        <taxon>Gammaproteobacteria</taxon>
        <taxon>Enterobacterales</taxon>
        <taxon>Enterobacteriaceae</taxon>
        <taxon>Buttiauxella</taxon>
    </lineage>
</organism>
<dbReference type="AlphaFoldDB" id="A0A3A5JQS2"/>
<dbReference type="GO" id="GO:0005886">
    <property type="term" value="C:plasma membrane"/>
    <property type="evidence" value="ECO:0007669"/>
    <property type="project" value="TreeGrafter"/>
</dbReference>
<reference evidence="4 5" key="1">
    <citation type="submission" date="2018-09" db="EMBL/GenBank/DDBJ databases">
        <title>Draft genome sequence of Buttiauxella izardii CCUG 35510T.</title>
        <authorList>
            <person name="Salva-Serra F."/>
            <person name="Marathe N."/>
            <person name="Moore E."/>
            <person name="Stadler-Svensson L."/>
            <person name="Engstrom-Jakobsson H."/>
        </authorList>
    </citation>
    <scope>NUCLEOTIDE SEQUENCE [LARGE SCALE GENOMIC DNA]</scope>
    <source>
        <strain evidence="4 5">CCUG 35510</strain>
    </source>
</reference>
<dbReference type="Gene3D" id="1.20.1250.20">
    <property type="entry name" value="MFS general substrate transporter like domains"/>
    <property type="match status" value="1"/>
</dbReference>
<feature type="transmembrane region" description="Helical" evidence="3">
    <location>
        <begin position="262"/>
        <end position="282"/>
    </location>
</feature>
<evidence type="ECO:0000256" key="3">
    <source>
        <dbReference type="SAM" id="Phobius"/>
    </source>
</evidence>
<sequence length="467" mass="51835">MTMAMKIPSKELWSYFGYGLGQCFSFGLVGSFINYFYTDVLGISALAASTIFLIARAWDAIHDPFFASIMDTMNTRFGKFRHFMLIAPLLITLMTLASFYNIDAPTSTKILYAGATYILWGTLYAISDIPFWSMSSVMSSEPRERTKAVTAAVLGVNAGIACANIFFPRLTAFFAPYSSDHGYFMAVLVMMVIGMLLMINGFFNVKERVPPSGEKVTIRDTFRNLRHNKPLFFVLAAFFFCVLHNIANGIYIYFFIYNMGDGGLQAAIGVMGILAALACLLAPLLTRHYKKRTLFIALCCLDILVRIVLWFAGYQSLAVLFILLGLSTLFVMMSNLFTSAMIVDTIEYAEYHTNKRCAAITFSGQTFTGKMSVAVGGGLIGVYLTLIGYVPQAASQTEGVLNGLFFGISLLPAIGSLIRIGFIWFFDFTEDKHEEVTRLLAERRANGGISNPVDDQEDRPVTPAWQK</sequence>
<feature type="transmembrane region" description="Helical" evidence="3">
    <location>
        <begin position="231"/>
        <end position="256"/>
    </location>
</feature>
<gene>
    <name evidence="4" type="ORF">D6029_11655</name>
</gene>
<comment type="similarity">
    <text evidence="1">Belongs to the sodium:galactoside symporter (TC 2.A.2) family.</text>
</comment>
<keyword evidence="5" id="KW-1185">Reference proteome</keyword>
<dbReference type="GO" id="GO:0015293">
    <property type="term" value="F:symporter activity"/>
    <property type="evidence" value="ECO:0007669"/>
    <property type="project" value="InterPro"/>
</dbReference>
<dbReference type="SUPFAM" id="SSF103473">
    <property type="entry name" value="MFS general substrate transporter"/>
    <property type="match status" value="1"/>
</dbReference>
<dbReference type="EMBL" id="QZWH01000022">
    <property type="protein sequence ID" value="RJT23182.1"/>
    <property type="molecule type" value="Genomic_DNA"/>
</dbReference>
<dbReference type="OrthoDB" id="181905at2"/>
<feature type="transmembrane region" description="Helical" evidence="3">
    <location>
        <begin position="318"/>
        <end position="337"/>
    </location>
</feature>
<dbReference type="GO" id="GO:0008643">
    <property type="term" value="P:carbohydrate transport"/>
    <property type="evidence" value="ECO:0007669"/>
    <property type="project" value="InterPro"/>
</dbReference>
<dbReference type="NCBIfam" id="TIGR00792">
    <property type="entry name" value="gph"/>
    <property type="match status" value="1"/>
</dbReference>
<dbReference type="InterPro" id="IPR001927">
    <property type="entry name" value="Na/Gal_symport"/>
</dbReference>
<evidence type="ECO:0000256" key="1">
    <source>
        <dbReference type="ARBA" id="ARBA00009617"/>
    </source>
</evidence>